<keyword evidence="1" id="KW-1133">Transmembrane helix</keyword>
<keyword evidence="1" id="KW-0472">Membrane</keyword>
<comment type="caution">
    <text evidence="3">The sequence shown here is derived from an EMBL/GenBank/DDBJ whole genome shotgun (WGS) entry which is preliminary data.</text>
</comment>
<evidence type="ECO:0000256" key="1">
    <source>
        <dbReference type="SAM" id="Phobius"/>
    </source>
</evidence>
<dbReference type="AlphaFoldDB" id="A0A8J3EEU7"/>
<sequence>MRDQSGSVTVEFAILLPVFLVILTGLFWLALYLMTISDVQQLALEIARQALQYSGDALSQADLCDDVEQELLQALADTFSLIRPEYLGSPTCSASAQTGWNIIQLSYDLSYMGFSSVFSTINGGSSEIVGQAVLIGR</sequence>
<keyword evidence="4" id="KW-1185">Reference proteome</keyword>
<dbReference type="Proteomes" id="UP000617145">
    <property type="component" value="Unassembled WGS sequence"/>
</dbReference>
<keyword evidence="1" id="KW-0812">Transmembrane</keyword>
<protein>
    <recommendedName>
        <fullName evidence="2">TadE-like domain-containing protein</fullName>
    </recommendedName>
</protein>
<reference evidence="3" key="2">
    <citation type="submission" date="2020-09" db="EMBL/GenBank/DDBJ databases">
        <authorList>
            <person name="Sun Q."/>
            <person name="Zhou Y."/>
        </authorList>
    </citation>
    <scope>NUCLEOTIDE SEQUENCE</scope>
    <source>
        <strain evidence="3">CGMCC 1.15762</strain>
    </source>
</reference>
<reference evidence="3" key="1">
    <citation type="journal article" date="2014" name="Int. J. Syst. Evol. Microbiol.">
        <title>Complete genome sequence of Corynebacterium casei LMG S-19264T (=DSM 44701T), isolated from a smear-ripened cheese.</title>
        <authorList>
            <consortium name="US DOE Joint Genome Institute (JGI-PGF)"/>
            <person name="Walter F."/>
            <person name="Albersmeier A."/>
            <person name="Kalinowski J."/>
            <person name="Ruckert C."/>
        </authorList>
    </citation>
    <scope>NUCLEOTIDE SEQUENCE</scope>
    <source>
        <strain evidence="3">CGMCC 1.15762</strain>
    </source>
</reference>
<accession>A0A8J3EEU7</accession>
<proteinExistence type="predicted"/>
<feature type="transmembrane region" description="Helical" evidence="1">
    <location>
        <begin position="12"/>
        <end position="34"/>
    </location>
</feature>
<evidence type="ECO:0000313" key="4">
    <source>
        <dbReference type="Proteomes" id="UP000617145"/>
    </source>
</evidence>
<feature type="domain" description="TadE-like" evidence="2">
    <location>
        <begin position="6"/>
        <end position="48"/>
    </location>
</feature>
<name>A0A8J3EEU7_9RHOB</name>
<gene>
    <name evidence="3" type="ORF">GCM10011415_03940</name>
</gene>
<organism evidence="3 4">
    <name type="scientific">Salipiger pallidus</name>
    <dbReference type="NCBI Taxonomy" id="1775170"/>
    <lineage>
        <taxon>Bacteria</taxon>
        <taxon>Pseudomonadati</taxon>
        <taxon>Pseudomonadota</taxon>
        <taxon>Alphaproteobacteria</taxon>
        <taxon>Rhodobacterales</taxon>
        <taxon>Roseobacteraceae</taxon>
        <taxon>Salipiger</taxon>
    </lineage>
</organism>
<evidence type="ECO:0000313" key="3">
    <source>
        <dbReference type="EMBL" id="GGG61109.1"/>
    </source>
</evidence>
<dbReference type="InterPro" id="IPR012495">
    <property type="entry name" value="TadE-like_dom"/>
</dbReference>
<dbReference type="EMBL" id="BMJV01000001">
    <property type="protein sequence ID" value="GGG61109.1"/>
    <property type="molecule type" value="Genomic_DNA"/>
</dbReference>
<evidence type="ECO:0000259" key="2">
    <source>
        <dbReference type="Pfam" id="PF07811"/>
    </source>
</evidence>
<dbReference type="Pfam" id="PF07811">
    <property type="entry name" value="TadE"/>
    <property type="match status" value="1"/>
</dbReference>